<protein>
    <submittedName>
        <fullName evidence="7">S-layer homology domain-containing protein</fullName>
    </submittedName>
</protein>
<dbReference type="Gene3D" id="1.10.760.10">
    <property type="entry name" value="Cytochrome c-like domain"/>
    <property type="match status" value="1"/>
</dbReference>
<evidence type="ECO:0000259" key="6">
    <source>
        <dbReference type="PROSITE" id="PS51272"/>
    </source>
</evidence>
<evidence type="ECO:0000256" key="4">
    <source>
        <dbReference type="PROSITE-ProRule" id="PRU00433"/>
    </source>
</evidence>
<organism evidence="7 8">
    <name type="scientific">Paenibacillus vulneris</name>
    <dbReference type="NCBI Taxonomy" id="1133364"/>
    <lineage>
        <taxon>Bacteria</taxon>
        <taxon>Bacillati</taxon>
        <taxon>Bacillota</taxon>
        <taxon>Bacilli</taxon>
        <taxon>Bacillales</taxon>
        <taxon>Paenibacillaceae</taxon>
        <taxon>Paenibacillus</taxon>
    </lineage>
</organism>
<dbReference type="PROSITE" id="PS51272">
    <property type="entry name" value="SLH"/>
    <property type="match status" value="3"/>
</dbReference>
<evidence type="ECO:0000256" key="3">
    <source>
        <dbReference type="ARBA" id="ARBA00023004"/>
    </source>
</evidence>
<evidence type="ECO:0000256" key="1">
    <source>
        <dbReference type="ARBA" id="ARBA00022617"/>
    </source>
</evidence>
<evidence type="ECO:0000313" key="7">
    <source>
        <dbReference type="EMBL" id="MFD1223238.1"/>
    </source>
</evidence>
<dbReference type="InterPro" id="IPR051465">
    <property type="entry name" value="Cell_Envelope_Struct_Comp"/>
</dbReference>
<evidence type="ECO:0000259" key="5">
    <source>
        <dbReference type="PROSITE" id="PS51007"/>
    </source>
</evidence>
<evidence type="ECO:0000313" key="8">
    <source>
        <dbReference type="Proteomes" id="UP001597180"/>
    </source>
</evidence>
<dbReference type="RefSeq" id="WP_345590201.1">
    <property type="nucleotide sequence ID" value="NZ_BAABJG010000022.1"/>
</dbReference>
<proteinExistence type="predicted"/>
<comment type="caution">
    <text evidence="7">The sequence shown here is derived from an EMBL/GenBank/DDBJ whole genome shotgun (WGS) entry which is preliminary data.</text>
</comment>
<keyword evidence="3 4" id="KW-0408">Iron</keyword>
<dbReference type="InterPro" id="IPR009056">
    <property type="entry name" value="Cyt_c-like_dom"/>
</dbReference>
<feature type="domain" description="SLH" evidence="6">
    <location>
        <begin position="251"/>
        <end position="308"/>
    </location>
</feature>
<keyword evidence="2 4" id="KW-0479">Metal-binding</keyword>
<accession>A0ABW3UQN2</accession>
<dbReference type="EMBL" id="JBHTLU010000034">
    <property type="protein sequence ID" value="MFD1223238.1"/>
    <property type="molecule type" value="Genomic_DNA"/>
</dbReference>
<sequence length="308" mass="33986">MFRNRPIRKSTLLLLGAALLAGGMLLQTSLPKDRTAAAAAAPEPSAAVPVSGEAVYQQHCLSCHAADGKGSGKFPAIASDHVKKKLGTYDKAYDFISRNMPESAPGSLTEDEYKAVSKYVLSLNGIPTDFSDIQGHWAQKEITDLYDKKYIDGYLDKQTDKLAFKPDQYITRAEFIRYFVKAKELFLSNSTETEFTDIGSNKEDRTYIITAVEYGLINGYPDHTFRPNNTITRAEISAILSRSEMLKAAASSPSFSDIPSDYWAGEAISAVQEAHLFDGYEDGTFRPDQKMTRAEAVAVIYRLLHPAA</sequence>
<dbReference type="InterPro" id="IPR036909">
    <property type="entry name" value="Cyt_c-like_dom_sf"/>
</dbReference>
<gene>
    <name evidence="7" type="ORF">ACFQ4B_24250</name>
</gene>
<feature type="domain" description="SLH" evidence="6">
    <location>
        <begin position="194"/>
        <end position="250"/>
    </location>
</feature>
<dbReference type="Pfam" id="PF13442">
    <property type="entry name" value="Cytochrome_CBB3"/>
    <property type="match status" value="1"/>
</dbReference>
<dbReference type="PROSITE" id="PS51007">
    <property type="entry name" value="CYTC"/>
    <property type="match status" value="1"/>
</dbReference>
<keyword evidence="1 4" id="KW-0349">Heme</keyword>
<dbReference type="PANTHER" id="PTHR43308">
    <property type="entry name" value="OUTER MEMBRANE PROTEIN ALPHA-RELATED"/>
    <property type="match status" value="1"/>
</dbReference>
<dbReference type="SUPFAM" id="SSF46626">
    <property type="entry name" value="Cytochrome c"/>
    <property type="match status" value="1"/>
</dbReference>
<feature type="domain" description="Cytochrome c" evidence="5">
    <location>
        <begin position="47"/>
        <end position="124"/>
    </location>
</feature>
<feature type="domain" description="SLH" evidence="6">
    <location>
        <begin position="125"/>
        <end position="193"/>
    </location>
</feature>
<dbReference type="Pfam" id="PF00395">
    <property type="entry name" value="SLH"/>
    <property type="match status" value="3"/>
</dbReference>
<dbReference type="Proteomes" id="UP001597180">
    <property type="component" value="Unassembled WGS sequence"/>
</dbReference>
<evidence type="ECO:0000256" key="2">
    <source>
        <dbReference type="ARBA" id="ARBA00022723"/>
    </source>
</evidence>
<keyword evidence="8" id="KW-1185">Reference proteome</keyword>
<reference evidence="8" key="1">
    <citation type="journal article" date="2019" name="Int. J. Syst. Evol. Microbiol.">
        <title>The Global Catalogue of Microorganisms (GCM) 10K type strain sequencing project: providing services to taxonomists for standard genome sequencing and annotation.</title>
        <authorList>
            <consortium name="The Broad Institute Genomics Platform"/>
            <consortium name="The Broad Institute Genome Sequencing Center for Infectious Disease"/>
            <person name="Wu L."/>
            <person name="Ma J."/>
        </authorList>
    </citation>
    <scope>NUCLEOTIDE SEQUENCE [LARGE SCALE GENOMIC DNA]</scope>
    <source>
        <strain evidence="8">CCUG 53270</strain>
    </source>
</reference>
<dbReference type="InterPro" id="IPR001119">
    <property type="entry name" value="SLH_dom"/>
</dbReference>
<name>A0ABW3UQN2_9BACL</name>